<dbReference type="InterPro" id="IPR002638">
    <property type="entry name" value="Quinolinate_PRibosylTrfase_C"/>
</dbReference>
<feature type="binding site" evidence="13">
    <location>
        <begin position="255"/>
        <end position="257"/>
    </location>
    <ligand>
        <name>substrate</name>
    </ligand>
</feature>
<feature type="binding site" evidence="13">
    <location>
        <begin position="276"/>
        <end position="278"/>
    </location>
    <ligand>
        <name>substrate</name>
    </ligand>
</feature>
<evidence type="ECO:0000256" key="7">
    <source>
        <dbReference type="ARBA" id="ARBA00022676"/>
    </source>
</evidence>
<dbReference type="GO" id="GO:0005737">
    <property type="term" value="C:cytoplasm"/>
    <property type="evidence" value="ECO:0007669"/>
    <property type="project" value="TreeGrafter"/>
</dbReference>
<evidence type="ECO:0000313" key="16">
    <source>
        <dbReference type="EMBL" id="PIP19060.1"/>
    </source>
</evidence>
<evidence type="ECO:0000256" key="9">
    <source>
        <dbReference type="ARBA" id="ARBA00033102"/>
    </source>
</evidence>
<evidence type="ECO:0000256" key="3">
    <source>
        <dbReference type="ARBA" id="ARBA00009400"/>
    </source>
</evidence>
<dbReference type="FunFam" id="3.90.1170.20:FF:000001">
    <property type="entry name" value="Nicotinate-nucleotide diphosphorylase (Carboxylating)"/>
    <property type="match status" value="1"/>
</dbReference>
<dbReference type="Gene3D" id="3.90.1170.20">
    <property type="entry name" value="Quinolinate phosphoribosyl transferase, N-terminal domain"/>
    <property type="match status" value="1"/>
</dbReference>
<dbReference type="Proteomes" id="UP000231292">
    <property type="component" value="Unassembled WGS sequence"/>
</dbReference>
<dbReference type="AlphaFoldDB" id="A0A2G9YIJ5"/>
<comment type="function">
    <text evidence="1">Involved in the catabolism of quinolinic acid (QA).</text>
</comment>
<keyword evidence="6" id="KW-0662">Pyridine nucleotide biosynthesis</keyword>
<dbReference type="GO" id="GO:0004514">
    <property type="term" value="F:nicotinate-nucleotide diphosphorylase (carboxylating) activity"/>
    <property type="evidence" value="ECO:0007669"/>
    <property type="project" value="UniProtKB-EC"/>
</dbReference>
<dbReference type="CDD" id="cd01572">
    <property type="entry name" value="QPRTase"/>
    <property type="match status" value="1"/>
</dbReference>
<dbReference type="EC" id="2.4.2.19" evidence="5"/>
<comment type="catalytic activity">
    <reaction evidence="10">
        <text>nicotinate beta-D-ribonucleotide + CO2 + diphosphate = quinolinate + 5-phospho-alpha-D-ribose 1-diphosphate + 2 H(+)</text>
        <dbReference type="Rhea" id="RHEA:12733"/>
        <dbReference type="ChEBI" id="CHEBI:15378"/>
        <dbReference type="ChEBI" id="CHEBI:16526"/>
        <dbReference type="ChEBI" id="CHEBI:29959"/>
        <dbReference type="ChEBI" id="CHEBI:33019"/>
        <dbReference type="ChEBI" id="CHEBI:57502"/>
        <dbReference type="ChEBI" id="CHEBI:58017"/>
        <dbReference type="EC" id="2.4.2.19"/>
    </reaction>
</comment>
<dbReference type="EMBL" id="PCRK01000119">
    <property type="protein sequence ID" value="PIP19060.1"/>
    <property type="molecule type" value="Genomic_DNA"/>
</dbReference>
<comment type="subunit">
    <text evidence="4">Hexamer formed by 3 homodimers.</text>
</comment>
<evidence type="ECO:0000256" key="13">
    <source>
        <dbReference type="PIRSR" id="PIRSR006250-1"/>
    </source>
</evidence>
<feature type="binding site" evidence="13">
    <location>
        <position position="178"/>
    </location>
    <ligand>
        <name>substrate</name>
    </ligand>
</feature>
<sequence>MGLSKYFLSEAKPELNQEKLDYIVRHALIEDIGRGDITTQLTIPKDKKIEANIIAKESCVVCGIQAAEKVFKITDSAVKFKPLTKEGQVIKAGKAIARISGQAASILSSERVALNLLSMLSGIASTTREYVEHIEPYAAKITDTRKTLPGLRDLQKYAVRVGGGHNHRMGLDEMILIKDNHIKVTEGYEKLPSVPKGFKIEIEVQNLDEFRHALHFKPDVIMLDNMSFEDIKEAVKIRNNTEFKSHHPPTKLEASGGVDSNTVRKIASTGVDIISIGALTNSVKAIDMSLEVS</sequence>
<dbReference type="UniPathway" id="UPA00253">
    <property type="reaction ID" value="UER00331"/>
</dbReference>
<dbReference type="InterPro" id="IPR022412">
    <property type="entry name" value="Quinolinate_PRibosylTrfase_N"/>
</dbReference>
<evidence type="ECO:0000256" key="4">
    <source>
        <dbReference type="ARBA" id="ARBA00011218"/>
    </source>
</evidence>
<evidence type="ECO:0000256" key="1">
    <source>
        <dbReference type="ARBA" id="ARBA00003237"/>
    </source>
</evidence>
<dbReference type="SUPFAM" id="SSF51690">
    <property type="entry name" value="Nicotinate/Quinolinate PRTase C-terminal domain-like"/>
    <property type="match status" value="1"/>
</dbReference>
<evidence type="ECO:0000256" key="11">
    <source>
        <dbReference type="ARBA" id="ARBA00069173"/>
    </source>
</evidence>
<feature type="binding site" evidence="13">
    <location>
        <begin position="144"/>
        <end position="146"/>
    </location>
    <ligand>
        <name>substrate</name>
    </ligand>
</feature>
<dbReference type="InterPro" id="IPR027277">
    <property type="entry name" value="NadC/ModD"/>
</dbReference>
<dbReference type="InterPro" id="IPR037128">
    <property type="entry name" value="Quinolinate_PRibosylTase_N_sf"/>
</dbReference>
<comment type="similarity">
    <text evidence="3 12">Belongs to the NadC/ModD family.</text>
</comment>
<dbReference type="PANTHER" id="PTHR32179:SF3">
    <property type="entry name" value="NICOTINATE-NUCLEOTIDE PYROPHOSPHORYLASE [CARBOXYLATING]"/>
    <property type="match status" value="1"/>
</dbReference>
<dbReference type="SUPFAM" id="SSF54675">
    <property type="entry name" value="Nicotinate/Quinolinate PRTase N-terminal domain-like"/>
    <property type="match status" value="1"/>
</dbReference>
<feature type="binding site" evidence="13">
    <location>
        <position position="203"/>
    </location>
    <ligand>
        <name>substrate</name>
    </ligand>
</feature>
<protein>
    <recommendedName>
        <fullName evidence="11">Probable nicotinate-nucleotide pyrophosphorylase [carboxylating]</fullName>
        <ecNumber evidence="5">2.4.2.19</ecNumber>
    </recommendedName>
    <alternativeName>
        <fullName evidence="9">Quinolinate phosphoribosyltransferase [decarboxylating]</fullName>
    </alternativeName>
</protein>
<dbReference type="InterPro" id="IPR004393">
    <property type="entry name" value="NadC"/>
</dbReference>
<dbReference type="PANTHER" id="PTHR32179">
    <property type="entry name" value="NICOTINATE-NUCLEOTIDE PYROPHOSPHORYLASE [CARBOXYLATING]"/>
    <property type="match status" value="1"/>
</dbReference>
<feature type="domain" description="Quinolinate phosphoribosyl transferase N-terminal" evidence="15">
    <location>
        <begin position="36"/>
        <end position="121"/>
    </location>
</feature>
<evidence type="ECO:0000313" key="17">
    <source>
        <dbReference type="Proteomes" id="UP000231292"/>
    </source>
</evidence>
<evidence type="ECO:0000259" key="15">
    <source>
        <dbReference type="Pfam" id="PF02749"/>
    </source>
</evidence>
<comment type="pathway">
    <text evidence="2">Cofactor biosynthesis; NAD(+) biosynthesis; nicotinate D-ribonucleotide from quinolinate: step 1/1.</text>
</comment>
<proteinExistence type="inferred from homology"/>
<dbReference type="GO" id="GO:0034213">
    <property type="term" value="P:quinolinate catabolic process"/>
    <property type="evidence" value="ECO:0007669"/>
    <property type="project" value="TreeGrafter"/>
</dbReference>
<feature type="binding site" evidence="13">
    <location>
        <position position="111"/>
    </location>
    <ligand>
        <name>substrate</name>
    </ligand>
</feature>
<evidence type="ECO:0000256" key="5">
    <source>
        <dbReference type="ARBA" id="ARBA00011944"/>
    </source>
</evidence>
<dbReference type="InterPro" id="IPR013785">
    <property type="entry name" value="Aldolase_TIM"/>
</dbReference>
<dbReference type="Pfam" id="PF01729">
    <property type="entry name" value="QRPTase_C"/>
    <property type="match status" value="1"/>
</dbReference>
<organism evidence="16 17">
    <name type="scientific">Candidatus Sherwoodlollariibacterium unditelluris</name>
    <dbReference type="NCBI Taxonomy" id="1974757"/>
    <lineage>
        <taxon>Bacteria</taxon>
        <taxon>Pseudomonadati</taxon>
        <taxon>Candidatus Omnitrophota</taxon>
        <taxon>Candidatus Sherwoodlollariibacterium</taxon>
    </lineage>
</organism>
<evidence type="ECO:0000256" key="12">
    <source>
        <dbReference type="PIRNR" id="PIRNR006250"/>
    </source>
</evidence>
<evidence type="ECO:0000256" key="6">
    <source>
        <dbReference type="ARBA" id="ARBA00022642"/>
    </source>
</evidence>
<evidence type="ECO:0000256" key="10">
    <source>
        <dbReference type="ARBA" id="ARBA00047445"/>
    </source>
</evidence>
<evidence type="ECO:0000259" key="14">
    <source>
        <dbReference type="Pfam" id="PF01729"/>
    </source>
</evidence>
<dbReference type="NCBIfam" id="TIGR00078">
    <property type="entry name" value="nadC"/>
    <property type="match status" value="1"/>
</dbReference>
<gene>
    <name evidence="16" type="primary">nadC</name>
    <name evidence="16" type="ORF">COX41_04910</name>
</gene>
<accession>A0A2G9YIJ5</accession>
<keyword evidence="7 12" id="KW-0328">Glycosyltransferase</keyword>
<dbReference type="Gene3D" id="3.20.20.70">
    <property type="entry name" value="Aldolase class I"/>
    <property type="match status" value="1"/>
</dbReference>
<dbReference type="PIRSF" id="PIRSF006250">
    <property type="entry name" value="NadC_ModD"/>
    <property type="match status" value="1"/>
</dbReference>
<name>A0A2G9YIJ5_9BACT</name>
<feature type="binding site" evidence="13">
    <location>
        <position position="168"/>
    </location>
    <ligand>
        <name>substrate</name>
    </ligand>
</feature>
<evidence type="ECO:0000256" key="8">
    <source>
        <dbReference type="ARBA" id="ARBA00022679"/>
    </source>
</evidence>
<dbReference type="FunFam" id="3.20.20.70:FF:000030">
    <property type="entry name" value="Nicotinate-nucleotide pyrophosphorylase, carboxylating"/>
    <property type="match status" value="1"/>
</dbReference>
<keyword evidence="8 12" id="KW-0808">Transferase</keyword>
<dbReference type="GO" id="GO:0009435">
    <property type="term" value="P:NAD+ biosynthetic process"/>
    <property type="evidence" value="ECO:0007669"/>
    <property type="project" value="UniProtKB-UniPathway"/>
</dbReference>
<evidence type="ECO:0000256" key="2">
    <source>
        <dbReference type="ARBA" id="ARBA00004893"/>
    </source>
</evidence>
<dbReference type="InterPro" id="IPR036068">
    <property type="entry name" value="Nicotinate_pribotase-like_C"/>
</dbReference>
<dbReference type="Pfam" id="PF02749">
    <property type="entry name" value="QRPTase_N"/>
    <property type="match status" value="1"/>
</dbReference>
<feature type="binding site" evidence="13">
    <location>
        <position position="224"/>
    </location>
    <ligand>
        <name>substrate</name>
    </ligand>
</feature>
<feature type="domain" description="Quinolinate phosphoribosyl transferase C-terminal" evidence="14">
    <location>
        <begin position="123"/>
        <end position="291"/>
    </location>
</feature>
<reference evidence="16 17" key="1">
    <citation type="submission" date="2017-09" db="EMBL/GenBank/DDBJ databases">
        <title>Depth-based differentiation of microbial function through sediment-hosted aquifers and enrichment of novel symbionts in the deep terrestrial subsurface.</title>
        <authorList>
            <person name="Probst A.J."/>
            <person name="Ladd B."/>
            <person name="Jarett J.K."/>
            <person name="Geller-Mcgrath D.E."/>
            <person name="Sieber C.M."/>
            <person name="Emerson J.B."/>
            <person name="Anantharaman K."/>
            <person name="Thomas B.C."/>
            <person name="Malmstrom R."/>
            <person name="Stieglmeier M."/>
            <person name="Klingl A."/>
            <person name="Woyke T."/>
            <person name="Ryan C.M."/>
            <person name="Banfield J.F."/>
        </authorList>
    </citation>
    <scope>NUCLEOTIDE SEQUENCE [LARGE SCALE GENOMIC DNA]</scope>
    <source>
        <strain evidence="16">CG23_combo_of_CG06-09_8_20_14_all_41_10</strain>
    </source>
</reference>
<comment type="caution">
    <text evidence="16">The sequence shown here is derived from an EMBL/GenBank/DDBJ whole genome shotgun (WGS) entry which is preliminary data.</text>
</comment>